<feature type="compositionally biased region" description="Basic and acidic residues" evidence="7">
    <location>
        <begin position="317"/>
        <end position="342"/>
    </location>
</feature>
<evidence type="ECO:0000313" key="10">
    <source>
        <dbReference type="Proteomes" id="UP000192257"/>
    </source>
</evidence>
<dbReference type="GeneID" id="39988524"/>
<dbReference type="EMBL" id="NBCO01000032">
    <property type="protein sequence ID" value="ORC85802.1"/>
    <property type="molecule type" value="Genomic_DNA"/>
</dbReference>
<gene>
    <name evidence="9" type="ORF">TM35_000321170</name>
</gene>
<keyword evidence="3 8" id="KW-0812">Transmembrane</keyword>
<evidence type="ECO:0000256" key="8">
    <source>
        <dbReference type="SAM" id="Phobius"/>
    </source>
</evidence>
<evidence type="ECO:0000313" key="9">
    <source>
        <dbReference type="EMBL" id="ORC85802.1"/>
    </source>
</evidence>
<evidence type="ECO:0000256" key="5">
    <source>
        <dbReference type="ARBA" id="ARBA00022989"/>
    </source>
</evidence>
<feature type="compositionally biased region" description="Basic and acidic residues" evidence="7">
    <location>
        <begin position="269"/>
        <end position="303"/>
    </location>
</feature>
<feature type="transmembrane region" description="Helical" evidence="8">
    <location>
        <begin position="400"/>
        <end position="421"/>
    </location>
</feature>
<feature type="transmembrane region" description="Helical" evidence="8">
    <location>
        <begin position="105"/>
        <end position="127"/>
    </location>
</feature>
<dbReference type="GO" id="GO:0016020">
    <property type="term" value="C:membrane"/>
    <property type="evidence" value="ECO:0007669"/>
    <property type="project" value="UniProtKB-SubCell"/>
</dbReference>
<evidence type="ECO:0000256" key="2">
    <source>
        <dbReference type="ARBA" id="ARBA00005577"/>
    </source>
</evidence>
<feature type="transmembrane region" description="Helical" evidence="8">
    <location>
        <begin position="66"/>
        <end position="93"/>
    </location>
</feature>
<reference evidence="9 10" key="1">
    <citation type="submission" date="2017-03" db="EMBL/GenBank/DDBJ databases">
        <title>An alternative strategy for trypanosome survival in the mammalian bloodstream revealed through genome and transcriptome analysis of the ubiquitous bovine parasite Trypanosoma (Megatrypanum) theileri.</title>
        <authorList>
            <person name="Kelly S."/>
            <person name="Ivens A."/>
            <person name="Mott A."/>
            <person name="O'Neill E."/>
            <person name="Emms D."/>
            <person name="Macleod O."/>
            <person name="Voorheis P."/>
            <person name="Matthews J."/>
            <person name="Matthews K."/>
            <person name="Carrington M."/>
        </authorList>
    </citation>
    <scope>NUCLEOTIDE SEQUENCE [LARGE SCALE GENOMIC DNA]</scope>
    <source>
        <strain evidence="9">Edinburgh</strain>
    </source>
</reference>
<feature type="transmembrane region" description="Helical" evidence="8">
    <location>
        <begin position="6"/>
        <end position="27"/>
    </location>
</feature>
<dbReference type="PANTHER" id="PTHR12889">
    <property type="entry name" value="GAMMA-SECRETASE SUBUNIT APH-1"/>
    <property type="match status" value="1"/>
</dbReference>
<dbReference type="AlphaFoldDB" id="A0A1X0NM14"/>
<comment type="similarity">
    <text evidence="2">Belongs to the APH-1 family.</text>
</comment>
<dbReference type="VEuPathDB" id="TriTrypDB:TM35_000321170"/>
<feature type="transmembrane region" description="Helical" evidence="8">
    <location>
        <begin position="171"/>
        <end position="192"/>
    </location>
</feature>
<feature type="region of interest" description="Disordered" evidence="7">
    <location>
        <begin position="262"/>
        <end position="342"/>
    </location>
</feature>
<sequence length="429" mass="47400">MYFSGVIGAFLFLYAPLVICGAVSAVFRPQLLVVALFGAGASLLSFLITGLFYTIIHLLFPSANTSLFVAIVVILVHVAAAGALRVGLFTLLLWVEKYARVFGQLLAVSSVRFAFVAAAAGCGFGGLSALRGAGTMIDATRRLTFYTAGTTAYDMNICPQLPLLVHSTLQGFFLLLAQIAWGVMTGQAIAALQEYSVKEAWHLCTRSCCFWRPQTYVEDVVMESSDDLLYRPLRPASPDVGEMMTSAKQTEVTDVEHMKSVLHTITSKDSPKKEKEEKSGEAKSKTNHSLEEREERETTEGREFTQSNVEETVETTKGTEEETEKEKPVTRTNSVKKEEKSSLNHTLPKMTLLQETPSIALISLIASIFLHLLFALASLMNRGAYNDETHEEVPLRGCAVSLPFQAFITMLSLIWMSLLLYNERREEKP</sequence>
<dbReference type="GO" id="GO:0007219">
    <property type="term" value="P:Notch signaling pathway"/>
    <property type="evidence" value="ECO:0007669"/>
    <property type="project" value="UniProtKB-KW"/>
</dbReference>
<protein>
    <submittedName>
        <fullName evidence="9">Uncharacterized protein</fullName>
    </submittedName>
</protein>
<dbReference type="Proteomes" id="UP000192257">
    <property type="component" value="Unassembled WGS sequence"/>
</dbReference>
<feature type="transmembrane region" description="Helical" evidence="8">
    <location>
        <begin position="34"/>
        <end position="60"/>
    </location>
</feature>
<organism evidence="9 10">
    <name type="scientific">Trypanosoma theileri</name>
    <dbReference type="NCBI Taxonomy" id="67003"/>
    <lineage>
        <taxon>Eukaryota</taxon>
        <taxon>Discoba</taxon>
        <taxon>Euglenozoa</taxon>
        <taxon>Kinetoplastea</taxon>
        <taxon>Metakinetoplastina</taxon>
        <taxon>Trypanosomatida</taxon>
        <taxon>Trypanosomatidae</taxon>
        <taxon>Trypanosoma</taxon>
    </lineage>
</organism>
<keyword evidence="4" id="KW-0914">Notch signaling pathway</keyword>
<evidence type="ECO:0000256" key="1">
    <source>
        <dbReference type="ARBA" id="ARBA00004141"/>
    </source>
</evidence>
<proteinExistence type="inferred from homology"/>
<name>A0A1X0NM14_9TRYP</name>
<keyword evidence="5 8" id="KW-1133">Transmembrane helix</keyword>
<dbReference type="InterPro" id="IPR009294">
    <property type="entry name" value="Aph-1"/>
</dbReference>
<keyword evidence="10" id="KW-1185">Reference proteome</keyword>
<dbReference type="RefSeq" id="XP_028879868.1">
    <property type="nucleotide sequence ID" value="XM_029028744.1"/>
</dbReference>
<accession>A0A1X0NM14</accession>
<keyword evidence="6 8" id="KW-0472">Membrane</keyword>
<evidence type="ECO:0000256" key="6">
    <source>
        <dbReference type="ARBA" id="ARBA00023136"/>
    </source>
</evidence>
<evidence type="ECO:0000256" key="7">
    <source>
        <dbReference type="SAM" id="MobiDB-lite"/>
    </source>
</evidence>
<dbReference type="OrthoDB" id="247939at2759"/>
<comment type="subcellular location">
    <subcellularLocation>
        <location evidence="1">Membrane</location>
        <topology evidence="1">Multi-pass membrane protein</topology>
    </subcellularLocation>
</comment>
<evidence type="ECO:0000256" key="3">
    <source>
        <dbReference type="ARBA" id="ARBA00022692"/>
    </source>
</evidence>
<feature type="transmembrane region" description="Helical" evidence="8">
    <location>
        <begin position="359"/>
        <end position="380"/>
    </location>
</feature>
<dbReference type="GO" id="GO:0016485">
    <property type="term" value="P:protein processing"/>
    <property type="evidence" value="ECO:0007669"/>
    <property type="project" value="InterPro"/>
</dbReference>
<comment type="caution">
    <text evidence="9">The sequence shown here is derived from an EMBL/GenBank/DDBJ whole genome shotgun (WGS) entry which is preliminary data.</text>
</comment>
<evidence type="ECO:0000256" key="4">
    <source>
        <dbReference type="ARBA" id="ARBA00022976"/>
    </source>
</evidence>